<evidence type="ECO:0000256" key="6">
    <source>
        <dbReference type="SAM" id="MobiDB-lite"/>
    </source>
</evidence>
<evidence type="ECO:0000313" key="7">
    <source>
        <dbReference type="EMBL" id="KAA8911900.1"/>
    </source>
</evidence>
<keyword evidence="5" id="KW-0496">Mitochondrion</keyword>
<reference evidence="7" key="1">
    <citation type="journal article" date="2019" name="G3 (Bethesda)">
        <title>Genome Assemblies of Two Rare Opportunistic Yeast Pathogens: Diutina rugosa (syn. Candida rugosa) and Trichomonascus ciferrii (syn. Candida ciferrii).</title>
        <authorList>
            <person name="Mixao V."/>
            <person name="Saus E."/>
            <person name="Hansen A.P."/>
            <person name="Lass-Florl C."/>
            <person name="Gabaldon T."/>
        </authorList>
    </citation>
    <scope>NUCLEOTIDE SEQUENCE</scope>
    <source>
        <strain evidence="7">CBS 4856</strain>
    </source>
</reference>
<comment type="caution">
    <text evidence="7">The sequence shown here is derived from an EMBL/GenBank/DDBJ whole genome shotgun (WGS) entry which is preliminary data.</text>
</comment>
<name>A0A642V9C9_9ASCO</name>
<keyword evidence="4" id="KW-0809">Transit peptide</keyword>
<organism evidence="7 8">
    <name type="scientific">Trichomonascus ciferrii</name>
    <dbReference type="NCBI Taxonomy" id="44093"/>
    <lineage>
        <taxon>Eukaryota</taxon>
        <taxon>Fungi</taxon>
        <taxon>Dikarya</taxon>
        <taxon>Ascomycota</taxon>
        <taxon>Saccharomycotina</taxon>
        <taxon>Dipodascomycetes</taxon>
        <taxon>Dipodascales</taxon>
        <taxon>Trichomonascaceae</taxon>
        <taxon>Trichomonascus</taxon>
        <taxon>Trichomonascus ciferrii complex</taxon>
    </lineage>
</organism>
<dbReference type="InterPro" id="IPR029427">
    <property type="entry name" value="AIM23"/>
</dbReference>
<evidence type="ECO:0000256" key="4">
    <source>
        <dbReference type="ARBA" id="ARBA00022946"/>
    </source>
</evidence>
<dbReference type="EMBL" id="SWFS01000268">
    <property type="protein sequence ID" value="KAA8911900.1"/>
    <property type="molecule type" value="Genomic_DNA"/>
</dbReference>
<proteinExistence type="inferred from homology"/>
<dbReference type="VEuPathDB" id="FungiDB:TRICI_003676"/>
<evidence type="ECO:0000256" key="5">
    <source>
        <dbReference type="ARBA" id="ARBA00023128"/>
    </source>
</evidence>
<evidence type="ECO:0000313" key="8">
    <source>
        <dbReference type="Proteomes" id="UP000761534"/>
    </source>
</evidence>
<evidence type="ECO:0000256" key="1">
    <source>
        <dbReference type="ARBA" id="ARBA00004173"/>
    </source>
</evidence>
<comment type="subcellular location">
    <subcellularLocation>
        <location evidence="1">Mitochondrion</location>
    </subcellularLocation>
</comment>
<keyword evidence="8" id="KW-1185">Reference proteome</keyword>
<sequence length="227" mass="25908">MPDTHTVKCTKRMLLFRRCLHTTLPQLSRKEINHDILKLVPLKARASVIDGTGKKTDNVPLKKFLQRNLDTKKEKLTIVNYRQSQEPEKYDPQIICKVTQLTEADRQAAADSSRQRYQEQKAIKKSSSSSSAPPKEKNVPISWGIGQADLNGQKKNAIESVLTRGHKAILELGRGGKRTRNISDLDLQKREWLVERVKAICEELGAEEYKHASGNLQSILTLYFYKR</sequence>
<dbReference type="AlphaFoldDB" id="A0A642V9C9"/>
<dbReference type="GO" id="GO:0005739">
    <property type="term" value="C:mitochondrion"/>
    <property type="evidence" value="ECO:0007669"/>
    <property type="project" value="UniProtKB-SubCell"/>
</dbReference>
<feature type="region of interest" description="Disordered" evidence="6">
    <location>
        <begin position="107"/>
        <end position="140"/>
    </location>
</feature>
<evidence type="ECO:0000256" key="3">
    <source>
        <dbReference type="ARBA" id="ARBA00013994"/>
    </source>
</evidence>
<gene>
    <name evidence="7" type="ORF">TRICI_003676</name>
</gene>
<comment type="similarity">
    <text evidence="2">Belongs to the AIM23 family.</text>
</comment>
<accession>A0A642V9C9</accession>
<dbReference type="Pfam" id="PF14877">
    <property type="entry name" value="mIF3"/>
    <property type="match status" value="1"/>
</dbReference>
<feature type="compositionally biased region" description="Basic and acidic residues" evidence="6">
    <location>
        <begin position="107"/>
        <end position="122"/>
    </location>
</feature>
<dbReference type="Proteomes" id="UP000761534">
    <property type="component" value="Unassembled WGS sequence"/>
</dbReference>
<evidence type="ECO:0000256" key="2">
    <source>
        <dbReference type="ARBA" id="ARBA00008476"/>
    </source>
</evidence>
<protein>
    <recommendedName>
        <fullName evidence="3">Altered inheritance of mitochondria protein 23, mitochondrial</fullName>
    </recommendedName>
</protein>